<evidence type="ECO:0000256" key="12">
    <source>
        <dbReference type="HAMAP-Rule" id="MF_00047"/>
    </source>
</evidence>
<feature type="active site" evidence="13">
    <location>
        <position position="16"/>
    </location>
</feature>
<accession>A0A6V8PD47</accession>
<dbReference type="InterPro" id="IPR016185">
    <property type="entry name" value="PreATP-grasp_dom_sf"/>
</dbReference>
<protein>
    <recommendedName>
        <fullName evidence="12">D-alanine--D-alanine ligase</fullName>
        <ecNumber evidence="12">6.3.2.4</ecNumber>
    </recommendedName>
    <alternativeName>
        <fullName evidence="12">D-Ala-D-Ala ligase</fullName>
    </alternativeName>
    <alternativeName>
        <fullName evidence="12">D-alanylalanine synthetase</fullName>
    </alternativeName>
</protein>
<evidence type="ECO:0000256" key="13">
    <source>
        <dbReference type="PIRSR" id="PIRSR039102-1"/>
    </source>
</evidence>
<dbReference type="EMBL" id="BLRZ01000082">
    <property type="protein sequence ID" value="GFP30612.1"/>
    <property type="molecule type" value="Genomic_DNA"/>
</dbReference>
<dbReference type="PROSITE" id="PS00844">
    <property type="entry name" value="DALA_DALA_LIGASE_2"/>
    <property type="match status" value="1"/>
</dbReference>
<gene>
    <name evidence="12" type="primary">ddl</name>
    <name evidence="17" type="ORF">HKBW3S34_01532</name>
</gene>
<comment type="catalytic activity">
    <reaction evidence="12">
        <text>2 D-alanine + ATP = D-alanyl-D-alanine + ADP + phosphate + H(+)</text>
        <dbReference type="Rhea" id="RHEA:11224"/>
        <dbReference type="ChEBI" id="CHEBI:15378"/>
        <dbReference type="ChEBI" id="CHEBI:30616"/>
        <dbReference type="ChEBI" id="CHEBI:43474"/>
        <dbReference type="ChEBI" id="CHEBI:57416"/>
        <dbReference type="ChEBI" id="CHEBI:57822"/>
        <dbReference type="ChEBI" id="CHEBI:456216"/>
        <dbReference type="EC" id="6.3.2.4"/>
    </reaction>
</comment>
<dbReference type="InterPro" id="IPR011761">
    <property type="entry name" value="ATP-grasp"/>
</dbReference>
<dbReference type="PROSITE" id="PS50975">
    <property type="entry name" value="ATP_GRASP"/>
    <property type="match status" value="1"/>
</dbReference>
<evidence type="ECO:0000256" key="15">
    <source>
        <dbReference type="PROSITE-ProRule" id="PRU00409"/>
    </source>
</evidence>
<dbReference type="AlphaFoldDB" id="A0A6V8PD47"/>
<dbReference type="PANTHER" id="PTHR23132">
    <property type="entry name" value="D-ALANINE--D-ALANINE LIGASE"/>
    <property type="match status" value="1"/>
</dbReference>
<dbReference type="GO" id="GO:0009252">
    <property type="term" value="P:peptidoglycan biosynthetic process"/>
    <property type="evidence" value="ECO:0007669"/>
    <property type="project" value="UniProtKB-UniRule"/>
</dbReference>
<dbReference type="Gene3D" id="3.30.470.20">
    <property type="entry name" value="ATP-grasp fold, B domain"/>
    <property type="match status" value="1"/>
</dbReference>
<dbReference type="GO" id="GO:0071555">
    <property type="term" value="P:cell wall organization"/>
    <property type="evidence" value="ECO:0007669"/>
    <property type="project" value="UniProtKB-KW"/>
</dbReference>
<evidence type="ECO:0000259" key="16">
    <source>
        <dbReference type="PROSITE" id="PS50975"/>
    </source>
</evidence>
<comment type="cofactor">
    <cofactor evidence="14">
        <name>Mg(2+)</name>
        <dbReference type="ChEBI" id="CHEBI:18420"/>
    </cofactor>
    <cofactor evidence="14">
        <name>Mn(2+)</name>
        <dbReference type="ChEBI" id="CHEBI:29035"/>
    </cofactor>
    <text evidence="14">Binds 2 magnesium or manganese ions per subunit.</text>
</comment>
<reference evidence="17 18" key="1">
    <citation type="journal article" date="2020" name="Front. Microbiol.">
        <title>Single-cell genomics of novel Actinobacteria with the Wood-Ljungdahl pathway discovered in a serpentinizing system.</title>
        <authorList>
            <person name="Merino N."/>
            <person name="Kawai M."/>
            <person name="Boyd E.S."/>
            <person name="Colman D.R."/>
            <person name="McGlynn S.E."/>
            <person name="Nealson K.H."/>
            <person name="Kurokawa K."/>
            <person name="Hongoh Y."/>
        </authorList>
    </citation>
    <scope>NUCLEOTIDE SEQUENCE [LARGE SCALE GENOMIC DNA]</scope>
    <source>
        <strain evidence="17 18">S34</strain>
    </source>
</reference>
<dbReference type="NCBIfam" id="TIGR01205">
    <property type="entry name" value="D_ala_D_alaTIGR"/>
    <property type="match status" value="1"/>
</dbReference>
<sequence length="350" mass="38289">MRRLRVGVIMGGQSAEREVALAAGQNIISNLDKKKYVTVPIEITARGEWVLPVSLLRPGGGSKAKESVPSEDLQVPTIFPIMVDGRLVGMSLSELIDVAFIALHGPLGEDGTVQGVLELAGIPYTGSRLLASALGMNKLLSKKIFLHQGLPVAPFLSVEAIQWKQDSRSLIQKTQNLGFPVVVKPVAQGSSIGVTIVKQKEELDHALELAFNYDPIAIVEKYLRGKEIQVGIIGNRDLLPLPPIEIVSKKEFFDYEAKYDPTKAEEIVPARISQAETRLLQDLAVRAYQALGCRGFARIDMFLCRGRPFVSEVNTIPGLTSGSLFPKEARAAGMEFPELLDRLIQLALER</sequence>
<comment type="function">
    <text evidence="12">Cell wall formation.</text>
</comment>
<feature type="binding site" evidence="14">
    <location>
        <position position="300"/>
    </location>
    <ligand>
        <name>Mg(2+)</name>
        <dbReference type="ChEBI" id="CHEBI:18420"/>
        <label>1</label>
    </ligand>
</feature>
<keyword evidence="12" id="KW-0963">Cytoplasm</keyword>
<keyword evidence="10 14" id="KW-0464">Manganese</keyword>
<dbReference type="GO" id="GO:0046872">
    <property type="term" value="F:metal ion binding"/>
    <property type="evidence" value="ECO:0007669"/>
    <property type="project" value="UniProtKB-KW"/>
</dbReference>
<keyword evidence="4 14" id="KW-0479">Metal-binding</keyword>
<evidence type="ECO:0000256" key="4">
    <source>
        <dbReference type="ARBA" id="ARBA00022723"/>
    </source>
</evidence>
<dbReference type="PANTHER" id="PTHR23132:SF25">
    <property type="entry name" value="D-ALANINE--D-ALANINE LIGASE A"/>
    <property type="match status" value="1"/>
</dbReference>
<comment type="pathway">
    <text evidence="12">Cell wall biogenesis; peptidoglycan biosynthesis.</text>
</comment>
<dbReference type="GO" id="GO:0005524">
    <property type="term" value="F:ATP binding"/>
    <property type="evidence" value="ECO:0007669"/>
    <property type="project" value="UniProtKB-UniRule"/>
</dbReference>
<evidence type="ECO:0000313" key="17">
    <source>
        <dbReference type="EMBL" id="GFP30612.1"/>
    </source>
</evidence>
<evidence type="ECO:0000256" key="9">
    <source>
        <dbReference type="ARBA" id="ARBA00022984"/>
    </source>
</evidence>
<dbReference type="UniPathway" id="UPA00219"/>
<dbReference type="InterPro" id="IPR013815">
    <property type="entry name" value="ATP_grasp_subdomain_1"/>
</dbReference>
<evidence type="ECO:0000256" key="10">
    <source>
        <dbReference type="ARBA" id="ARBA00023211"/>
    </source>
</evidence>
<dbReference type="GO" id="GO:0008360">
    <property type="term" value="P:regulation of cell shape"/>
    <property type="evidence" value="ECO:0007669"/>
    <property type="project" value="UniProtKB-KW"/>
</dbReference>
<evidence type="ECO:0000256" key="2">
    <source>
        <dbReference type="ARBA" id="ARBA00010871"/>
    </source>
</evidence>
<comment type="similarity">
    <text evidence="2 12">Belongs to the D-alanine--D-alanine ligase family.</text>
</comment>
<dbReference type="SUPFAM" id="SSF56059">
    <property type="entry name" value="Glutathione synthetase ATP-binding domain-like"/>
    <property type="match status" value="1"/>
</dbReference>
<feature type="binding site" evidence="14">
    <location>
        <position position="312"/>
    </location>
    <ligand>
        <name>Mg(2+)</name>
        <dbReference type="ChEBI" id="CHEBI:18420"/>
        <label>1</label>
    </ligand>
</feature>
<feature type="active site" evidence="13">
    <location>
        <position position="190"/>
    </location>
</feature>
<dbReference type="Gene3D" id="3.40.50.20">
    <property type="match status" value="1"/>
</dbReference>
<keyword evidence="6 15" id="KW-0067">ATP-binding</keyword>
<dbReference type="EC" id="6.3.2.4" evidence="12"/>
<dbReference type="SUPFAM" id="SSF52440">
    <property type="entry name" value="PreATP-grasp domain"/>
    <property type="match status" value="1"/>
</dbReference>
<name>A0A6V8PD47_9ACTN</name>
<dbReference type="GO" id="GO:0005829">
    <property type="term" value="C:cytosol"/>
    <property type="evidence" value="ECO:0007669"/>
    <property type="project" value="TreeGrafter"/>
</dbReference>
<dbReference type="Proteomes" id="UP000588083">
    <property type="component" value="Unassembled WGS sequence"/>
</dbReference>
<evidence type="ECO:0000256" key="3">
    <source>
        <dbReference type="ARBA" id="ARBA00022598"/>
    </source>
</evidence>
<proteinExistence type="inferred from homology"/>
<keyword evidence="8 12" id="KW-0133">Cell shape</keyword>
<comment type="cofactor">
    <cofactor evidence="1">
        <name>Mn(2+)</name>
        <dbReference type="ChEBI" id="CHEBI:29035"/>
    </cofactor>
</comment>
<dbReference type="Gene3D" id="3.30.1490.20">
    <property type="entry name" value="ATP-grasp fold, A domain"/>
    <property type="match status" value="1"/>
</dbReference>
<dbReference type="InterPro" id="IPR011095">
    <property type="entry name" value="Dala_Dala_lig_C"/>
</dbReference>
<feature type="binding site" evidence="14">
    <location>
        <position position="312"/>
    </location>
    <ligand>
        <name>Mg(2+)</name>
        <dbReference type="ChEBI" id="CHEBI:18420"/>
        <label>2</label>
    </ligand>
</feature>
<keyword evidence="11 12" id="KW-0961">Cell wall biogenesis/degradation</keyword>
<evidence type="ECO:0000256" key="8">
    <source>
        <dbReference type="ARBA" id="ARBA00022960"/>
    </source>
</evidence>
<dbReference type="InterPro" id="IPR005905">
    <property type="entry name" value="D_ala_D_ala"/>
</dbReference>
<dbReference type="InterPro" id="IPR000291">
    <property type="entry name" value="D-Ala_lig_Van_CS"/>
</dbReference>
<organism evidence="17 18">
    <name type="scientific">Candidatus Hakubella thermalkaliphila</name>
    <dbReference type="NCBI Taxonomy" id="2754717"/>
    <lineage>
        <taxon>Bacteria</taxon>
        <taxon>Bacillati</taxon>
        <taxon>Actinomycetota</taxon>
        <taxon>Actinomycetota incertae sedis</taxon>
        <taxon>Candidatus Hakubellales</taxon>
        <taxon>Candidatus Hakubellaceae</taxon>
        <taxon>Candidatus Hakubella</taxon>
    </lineage>
</organism>
<evidence type="ECO:0000256" key="6">
    <source>
        <dbReference type="ARBA" id="ARBA00022840"/>
    </source>
</evidence>
<dbReference type="PIRSF" id="PIRSF039102">
    <property type="entry name" value="Ddl/VanB"/>
    <property type="match status" value="1"/>
</dbReference>
<comment type="caution">
    <text evidence="17">The sequence shown here is derived from an EMBL/GenBank/DDBJ whole genome shotgun (WGS) entry which is preliminary data.</text>
</comment>
<keyword evidence="3 12" id="KW-0436">Ligase</keyword>
<evidence type="ECO:0000256" key="11">
    <source>
        <dbReference type="ARBA" id="ARBA00023316"/>
    </source>
</evidence>
<dbReference type="HAMAP" id="MF_00047">
    <property type="entry name" value="Dala_Dala_lig"/>
    <property type="match status" value="1"/>
</dbReference>
<keyword evidence="9 12" id="KW-0573">Peptidoglycan synthesis</keyword>
<comment type="subcellular location">
    <subcellularLocation>
        <location evidence="12">Cytoplasm</location>
    </subcellularLocation>
</comment>
<evidence type="ECO:0000256" key="1">
    <source>
        <dbReference type="ARBA" id="ARBA00001936"/>
    </source>
</evidence>
<dbReference type="Pfam" id="PF01820">
    <property type="entry name" value="Dala_Dala_lig_N"/>
    <property type="match status" value="1"/>
</dbReference>
<evidence type="ECO:0000313" key="18">
    <source>
        <dbReference type="Proteomes" id="UP000588083"/>
    </source>
</evidence>
<feature type="domain" description="ATP-grasp" evidence="16">
    <location>
        <begin position="142"/>
        <end position="345"/>
    </location>
</feature>
<feature type="active site" evidence="13">
    <location>
        <position position="323"/>
    </location>
</feature>
<evidence type="ECO:0000256" key="5">
    <source>
        <dbReference type="ARBA" id="ARBA00022741"/>
    </source>
</evidence>
<feature type="binding site" evidence="14">
    <location>
        <position position="314"/>
    </location>
    <ligand>
        <name>Mg(2+)</name>
        <dbReference type="ChEBI" id="CHEBI:18420"/>
        <label>2</label>
    </ligand>
</feature>
<dbReference type="Pfam" id="PF07478">
    <property type="entry name" value="Dala_Dala_lig_C"/>
    <property type="match status" value="1"/>
</dbReference>
<evidence type="ECO:0000256" key="14">
    <source>
        <dbReference type="PIRSR" id="PIRSR039102-3"/>
    </source>
</evidence>
<dbReference type="NCBIfam" id="NF002528">
    <property type="entry name" value="PRK01966.1-4"/>
    <property type="match status" value="1"/>
</dbReference>
<dbReference type="GO" id="GO:0008716">
    <property type="term" value="F:D-alanine-D-alanine ligase activity"/>
    <property type="evidence" value="ECO:0007669"/>
    <property type="project" value="UniProtKB-UniRule"/>
</dbReference>
<evidence type="ECO:0000256" key="7">
    <source>
        <dbReference type="ARBA" id="ARBA00022842"/>
    </source>
</evidence>
<dbReference type="NCBIfam" id="NF002378">
    <property type="entry name" value="PRK01372.1"/>
    <property type="match status" value="1"/>
</dbReference>
<keyword evidence="18" id="KW-1185">Reference proteome</keyword>
<keyword evidence="5 15" id="KW-0547">Nucleotide-binding</keyword>
<dbReference type="RefSeq" id="WP_176238041.1">
    <property type="nucleotide sequence ID" value="NZ_BLRZ01000082.1"/>
</dbReference>
<keyword evidence="7 14" id="KW-0460">Magnesium</keyword>
<dbReference type="InterPro" id="IPR011127">
    <property type="entry name" value="Dala_Dala_lig_N"/>
</dbReference>
<dbReference type="PROSITE" id="PS00843">
    <property type="entry name" value="DALA_DALA_LIGASE_1"/>
    <property type="match status" value="1"/>
</dbReference>